<comment type="similarity">
    <text evidence="2">Belongs to the glycosyl hydrolase 3 family.</text>
</comment>
<reference evidence="8 9" key="1">
    <citation type="submission" date="2016-05" db="EMBL/GenBank/DDBJ databases">
        <title>Microbial solvent formation.</title>
        <authorList>
            <person name="Poehlein A."/>
            <person name="Montoya Solano J.D."/>
            <person name="Flitsch S."/>
            <person name="Krabben P."/>
            <person name="Duerre P."/>
            <person name="Daniel R."/>
        </authorList>
    </citation>
    <scope>NUCLEOTIDE SEQUENCE [LARGE SCALE GENOMIC DNA]</scope>
    <source>
        <strain evidence="8 9">DSM 2619</strain>
    </source>
</reference>
<evidence type="ECO:0000256" key="2">
    <source>
        <dbReference type="ARBA" id="ARBA00005336"/>
    </source>
</evidence>
<dbReference type="AlphaFoldDB" id="A0A1S8TUL8"/>
<dbReference type="STRING" id="29367.CLPUN_12350"/>
<comment type="catalytic activity">
    <reaction evidence="1">
        <text>Hydrolysis of terminal, non-reducing beta-D-glucosyl residues with release of beta-D-glucose.</text>
        <dbReference type="EC" id="3.2.1.21"/>
    </reaction>
</comment>
<dbReference type="InterPro" id="IPR051915">
    <property type="entry name" value="Cellulose_Degrad_GH3"/>
</dbReference>
<organism evidence="8 9">
    <name type="scientific">Clostridium puniceum</name>
    <dbReference type="NCBI Taxonomy" id="29367"/>
    <lineage>
        <taxon>Bacteria</taxon>
        <taxon>Bacillati</taxon>
        <taxon>Bacillota</taxon>
        <taxon>Clostridia</taxon>
        <taxon>Eubacteriales</taxon>
        <taxon>Clostridiaceae</taxon>
        <taxon>Clostridium</taxon>
    </lineage>
</organism>
<sequence>MITKKQHEKIKFILSQMTIEEKIGQLQQLGPSLVGAFEVSFEELLDMMFDGRISEAEFHKLMSTAKEDLREEEVRAGKIGSFNGLYGAEKINYLQKIALEESRLGIPLLFGADIIHGMRAVYPIPLAESCAFDEKLWEETAEMSAKEAAASGIHWTFAPMIDVARDARWGRISEGAGEDIYLNCVFARAKVKGFQGDNPAEEDKLLACAKHFIAYGAAESGRDYNTTDMSIQKLHEVYLPPFKAAIDAGLASIMPSFNDVNGVPVTVNNYMLQDVLKEECGFDGLLVSDANAIAECVNHGFAENKKEAAKLAIEAGITVDMSSKIYSSYLKELVDEEKLEKSFIDDAVYKVLKLKMEKGLFESPYQTNTEKEKNTILKAEFREKSKEAALKSMVL</sequence>
<accession>A0A1S8TUL8</accession>
<dbReference type="RefSeq" id="WP_341424318.1">
    <property type="nucleotide sequence ID" value="NZ_LZZM01000073.1"/>
</dbReference>
<dbReference type="PRINTS" id="PR00133">
    <property type="entry name" value="GLHYDRLASE3"/>
</dbReference>
<evidence type="ECO:0000256" key="4">
    <source>
        <dbReference type="ARBA" id="ARBA00022729"/>
    </source>
</evidence>
<dbReference type="PROSITE" id="PS00775">
    <property type="entry name" value="GLYCOSYL_HYDROL_F3"/>
    <property type="match status" value="1"/>
</dbReference>
<dbReference type="Gene3D" id="3.20.20.300">
    <property type="entry name" value="Glycoside hydrolase, family 3, N-terminal domain"/>
    <property type="match status" value="1"/>
</dbReference>
<evidence type="ECO:0000256" key="3">
    <source>
        <dbReference type="ARBA" id="ARBA00012744"/>
    </source>
</evidence>
<dbReference type="InterPro" id="IPR017853">
    <property type="entry name" value="GH"/>
</dbReference>
<evidence type="ECO:0000313" key="8">
    <source>
        <dbReference type="EMBL" id="OOM81075.1"/>
    </source>
</evidence>
<evidence type="ECO:0000256" key="6">
    <source>
        <dbReference type="ARBA" id="ARBA00023295"/>
    </source>
</evidence>
<feature type="domain" description="Glycoside hydrolase family 3 N-terminal" evidence="7">
    <location>
        <begin position="18"/>
        <end position="354"/>
    </location>
</feature>
<dbReference type="SUPFAM" id="SSF51445">
    <property type="entry name" value="(Trans)glycosidases"/>
    <property type="match status" value="1"/>
</dbReference>
<dbReference type="Pfam" id="PF00933">
    <property type="entry name" value="Glyco_hydro_3"/>
    <property type="match status" value="1"/>
</dbReference>
<evidence type="ECO:0000313" key="9">
    <source>
        <dbReference type="Proteomes" id="UP000190890"/>
    </source>
</evidence>
<protein>
    <recommendedName>
        <fullName evidence="3">beta-glucosidase</fullName>
        <ecNumber evidence="3">3.2.1.21</ecNumber>
    </recommendedName>
</protein>
<dbReference type="FunFam" id="3.20.20.300:FF:000005">
    <property type="entry name" value="Periplasmic beta-glucosidase"/>
    <property type="match status" value="1"/>
</dbReference>
<dbReference type="GO" id="GO:0008422">
    <property type="term" value="F:beta-glucosidase activity"/>
    <property type="evidence" value="ECO:0007669"/>
    <property type="project" value="UniProtKB-EC"/>
</dbReference>
<proteinExistence type="inferred from homology"/>
<evidence type="ECO:0000259" key="7">
    <source>
        <dbReference type="Pfam" id="PF00933"/>
    </source>
</evidence>
<dbReference type="EC" id="3.2.1.21" evidence="3"/>
<name>A0A1S8TUL8_9CLOT</name>
<dbReference type="InterPro" id="IPR019800">
    <property type="entry name" value="Glyco_hydro_3_AS"/>
</dbReference>
<dbReference type="EMBL" id="LZZM01000073">
    <property type="protein sequence ID" value="OOM81075.1"/>
    <property type="molecule type" value="Genomic_DNA"/>
</dbReference>
<keyword evidence="4" id="KW-0732">Signal</keyword>
<gene>
    <name evidence="8" type="primary">bglX_2</name>
    <name evidence="8" type="ORF">CLPUN_12350</name>
</gene>
<evidence type="ECO:0000256" key="1">
    <source>
        <dbReference type="ARBA" id="ARBA00000448"/>
    </source>
</evidence>
<comment type="caution">
    <text evidence="8">The sequence shown here is derived from an EMBL/GenBank/DDBJ whole genome shotgun (WGS) entry which is preliminary data.</text>
</comment>
<keyword evidence="5 8" id="KW-0378">Hydrolase</keyword>
<dbReference type="InterPro" id="IPR036962">
    <property type="entry name" value="Glyco_hydro_3_N_sf"/>
</dbReference>
<keyword evidence="6 8" id="KW-0326">Glycosidase</keyword>
<dbReference type="PANTHER" id="PTHR30620">
    <property type="entry name" value="PERIPLASMIC BETA-GLUCOSIDASE-RELATED"/>
    <property type="match status" value="1"/>
</dbReference>
<evidence type="ECO:0000256" key="5">
    <source>
        <dbReference type="ARBA" id="ARBA00022801"/>
    </source>
</evidence>
<dbReference type="Proteomes" id="UP000190890">
    <property type="component" value="Unassembled WGS sequence"/>
</dbReference>
<keyword evidence="9" id="KW-1185">Reference proteome</keyword>
<dbReference type="GO" id="GO:0009251">
    <property type="term" value="P:glucan catabolic process"/>
    <property type="evidence" value="ECO:0007669"/>
    <property type="project" value="TreeGrafter"/>
</dbReference>
<dbReference type="PANTHER" id="PTHR30620:SF16">
    <property type="entry name" value="LYSOSOMAL BETA GLUCOSIDASE"/>
    <property type="match status" value="1"/>
</dbReference>
<dbReference type="InterPro" id="IPR001764">
    <property type="entry name" value="Glyco_hydro_3_N"/>
</dbReference>